<reference evidence="1" key="1">
    <citation type="submission" date="2012-03" db="EMBL/GenBank/DDBJ databases">
        <authorList>
            <person name="Maj A."/>
            <person name="Bartosik D."/>
            <person name="Brzuszkiewicz E."/>
            <person name="Daniel R."/>
        </authorList>
    </citation>
    <scope>NUCLEOTIDE SEQUENCE</scope>
    <source>
        <strain evidence="1">DSM 11574</strain>
        <plasmid evidence="1">pMARC5</plasmid>
    </source>
</reference>
<evidence type="ECO:0000313" key="1">
    <source>
        <dbReference type="EMBL" id="AFQ90329.1"/>
    </source>
</evidence>
<keyword evidence="1" id="KW-0614">Plasmid</keyword>
<organism evidence="1">
    <name type="scientific">Paracoccus marcusii</name>
    <dbReference type="NCBI Taxonomy" id="59779"/>
    <lineage>
        <taxon>Bacteria</taxon>
        <taxon>Pseudomonadati</taxon>
        <taxon>Pseudomonadota</taxon>
        <taxon>Alphaproteobacteria</taxon>
        <taxon>Rhodobacterales</taxon>
        <taxon>Paracoccaceae</taxon>
        <taxon>Paracoccus</taxon>
    </lineage>
</organism>
<dbReference type="InterPro" id="IPR018777">
    <property type="entry name" value="Replication_initiator_prot_A"/>
</dbReference>
<proteinExistence type="predicted"/>
<name>J7K7R6_9RHOB</name>
<protein>
    <submittedName>
        <fullName evidence="1">Rep</fullName>
    </submittedName>
</protein>
<accession>J7K7R6</accession>
<dbReference type="AlphaFoldDB" id="J7K7R6"/>
<gene>
    <name evidence="1" type="primary">rep</name>
</gene>
<geneLocation type="plasmid" evidence="1">
    <name>pMARC5</name>
</geneLocation>
<sequence length="279" mass="32000">MSTQKEQLDLFVALVGDVPLRDDREMMSAPMVSIAKKGQERIEWQGPSGQQVVITSTSDDGIATIWDFDVVIWAISQLNAAVERGEMPSPIISFRPYDLMKSIGWCDNMGRVGGRDYERFKAAVSRLRATRIRTSLRRRGKDRFEDFNLLSEFLLDEKDGRPLGARMTVPAWIYSAVTESRRDVLSITPLYFELTSGIDRFLYRLARRHAGNGLDNPDGWVFSFRDLHKRSGSSMRYADFAKALRRAHEKQAIPTYELIEERGANGDPLMRMRFRKLLL</sequence>
<dbReference type="EMBL" id="JQ796371">
    <property type="protein sequence ID" value="AFQ90329.1"/>
    <property type="molecule type" value="Genomic_DNA"/>
</dbReference>
<dbReference type="Pfam" id="PF10134">
    <property type="entry name" value="RPA"/>
    <property type="match status" value="1"/>
</dbReference>